<dbReference type="AlphaFoldDB" id="A0A1Y5TYX7"/>
<proteinExistence type="predicted"/>
<evidence type="ECO:0000313" key="2">
    <source>
        <dbReference type="Proteomes" id="UP000193307"/>
    </source>
</evidence>
<gene>
    <name evidence="1" type="ORF">PAM7971_03857</name>
</gene>
<reference evidence="1 2" key="1">
    <citation type="submission" date="2017-03" db="EMBL/GenBank/DDBJ databases">
        <authorList>
            <person name="Afonso C.L."/>
            <person name="Miller P.J."/>
            <person name="Scott M.A."/>
            <person name="Spackman E."/>
            <person name="Goraichik I."/>
            <person name="Dimitrov K.M."/>
            <person name="Suarez D.L."/>
            <person name="Swayne D.E."/>
        </authorList>
    </citation>
    <scope>NUCLEOTIDE SEQUENCE [LARGE SCALE GENOMIC DNA]</scope>
    <source>
        <strain evidence="1 2">CECT 7971</strain>
    </source>
</reference>
<dbReference type="EMBL" id="FWFW01000034">
    <property type="protein sequence ID" value="SLN72016.1"/>
    <property type="molecule type" value="Genomic_DNA"/>
</dbReference>
<keyword evidence="2" id="KW-1185">Reference proteome</keyword>
<name>A0A1Y5TYX7_9RHOB</name>
<sequence>MSPIVLVSFSAIFLRMRRMILPDLVLGKPGAHWMKSGLAMGPISVRTHFSNSFFKSSDGV</sequence>
<organism evidence="1 2">
    <name type="scientific">Pacificibacter marinus</name>
    <dbReference type="NCBI Taxonomy" id="658057"/>
    <lineage>
        <taxon>Bacteria</taxon>
        <taxon>Pseudomonadati</taxon>
        <taxon>Pseudomonadota</taxon>
        <taxon>Alphaproteobacteria</taxon>
        <taxon>Rhodobacterales</taxon>
        <taxon>Roseobacteraceae</taxon>
        <taxon>Pacificibacter</taxon>
    </lineage>
</organism>
<evidence type="ECO:0000313" key="1">
    <source>
        <dbReference type="EMBL" id="SLN72016.1"/>
    </source>
</evidence>
<accession>A0A1Y5TYX7</accession>
<protein>
    <submittedName>
        <fullName evidence="1">Uncharacterized protein</fullName>
    </submittedName>
</protein>
<dbReference type="Proteomes" id="UP000193307">
    <property type="component" value="Unassembled WGS sequence"/>
</dbReference>